<dbReference type="Pfam" id="PF00355">
    <property type="entry name" value="Rieske"/>
    <property type="match status" value="1"/>
</dbReference>
<protein>
    <submittedName>
        <fullName evidence="7">Bifunctional 3-phenylpropionate/cinnamic acid dioxygenase ferredoxin subunit</fullName>
    </submittedName>
</protein>
<dbReference type="PANTHER" id="PTHR21496">
    <property type="entry name" value="FERREDOXIN-RELATED"/>
    <property type="match status" value="1"/>
</dbReference>
<dbReference type="Gene3D" id="2.102.10.10">
    <property type="entry name" value="Rieske [2Fe-2S] iron-sulphur domain"/>
    <property type="match status" value="1"/>
</dbReference>
<sequence>MSEYNREPWIRAGRVDEFPEDQAVRLDTTPPVSVFRSGGELFCVDDTCTHEDFSLADGWVEDGTVECPLHLAKFCLRTGAALAAPAYRPLATHEVRVDRADVYVRIARGDDTSSERRCPGTIGSEAGGSRPVGADAGGRDAEGAGHGVA</sequence>
<evidence type="ECO:0000256" key="4">
    <source>
        <dbReference type="ARBA" id="ARBA00023014"/>
    </source>
</evidence>
<reference evidence="7 8" key="1">
    <citation type="submission" date="2018-12" db="EMBL/GenBank/DDBJ databases">
        <title>Draft genome sequence of Embleya hyalina NBRC 13850T.</title>
        <authorList>
            <person name="Komaki H."/>
            <person name="Hosoyama A."/>
            <person name="Kimura A."/>
            <person name="Ichikawa N."/>
            <person name="Tamura T."/>
        </authorList>
    </citation>
    <scope>NUCLEOTIDE SEQUENCE [LARGE SCALE GENOMIC DNA]</scope>
    <source>
        <strain evidence="7 8">NBRC 13850</strain>
    </source>
</reference>
<keyword evidence="4" id="KW-0411">Iron-sulfur</keyword>
<evidence type="ECO:0000313" key="8">
    <source>
        <dbReference type="Proteomes" id="UP000286931"/>
    </source>
</evidence>
<evidence type="ECO:0000256" key="1">
    <source>
        <dbReference type="ARBA" id="ARBA00022714"/>
    </source>
</evidence>
<evidence type="ECO:0000256" key="5">
    <source>
        <dbReference type="SAM" id="MobiDB-lite"/>
    </source>
</evidence>
<dbReference type="GO" id="GO:0051537">
    <property type="term" value="F:2 iron, 2 sulfur cluster binding"/>
    <property type="evidence" value="ECO:0007669"/>
    <property type="project" value="UniProtKB-KW"/>
</dbReference>
<dbReference type="GO" id="GO:0004497">
    <property type="term" value="F:monooxygenase activity"/>
    <property type="evidence" value="ECO:0007669"/>
    <property type="project" value="UniProtKB-ARBA"/>
</dbReference>
<keyword evidence="1" id="KW-0001">2Fe-2S</keyword>
<feature type="domain" description="Rieske" evidence="6">
    <location>
        <begin position="9"/>
        <end position="104"/>
    </location>
</feature>
<dbReference type="GO" id="GO:0016705">
    <property type="term" value="F:oxidoreductase activity, acting on paired donors, with incorporation or reduction of molecular oxygen"/>
    <property type="evidence" value="ECO:0007669"/>
    <property type="project" value="UniProtKB-ARBA"/>
</dbReference>
<accession>A0A401YT37</accession>
<dbReference type="AlphaFoldDB" id="A0A401YT37"/>
<feature type="region of interest" description="Disordered" evidence="5">
    <location>
        <begin position="112"/>
        <end position="149"/>
    </location>
</feature>
<dbReference type="SUPFAM" id="SSF50022">
    <property type="entry name" value="ISP domain"/>
    <property type="match status" value="1"/>
</dbReference>
<gene>
    <name evidence="7" type="primary">hcaC</name>
    <name evidence="7" type="ORF">EHYA_05469</name>
</gene>
<keyword evidence="2" id="KW-0479">Metal-binding</keyword>
<name>A0A401YT37_9ACTN</name>
<evidence type="ECO:0000259" key="6">
    <source>
        <dbReference type="PROSITE" id="PS51296"/>
    </source>
</evidence>
<dbReference type="PANTHER" id="PTHR21496:SF23">
    <property type="entry name" value="3-PHENYLPROPIONATE_CINNAMIC ACID DIOXYGENASE FERREDOXIN SUBUNIT"/>
    <property type="match status" value="1"/>
</dbReference>
<evidence type="ECO:0000256" key="3">
    <source>
        <dbReference type="ARBA" id="ARBA00023004"/>
    </source>
</evidence>
<dbReference type="GO" id="GO:0046872">
    <property type="term" value="F:metal ion binding"/>
    <property type="evidence" value="ECO:0007669"/>
    <property type="project" value="UniProtKB-KW"/>
</dbReference>
<keyword evidence="7" id="KW-0223">Dioxygenase</keyword>
<evidence type="ECO:0000313" key="7">
    <source>
        <dbReference type="EMBL" id="GCD97773.1"/>
    </source>
</evidence>
<keyword evidence="8" id="KW-1185">Reference proteome</keyword>
<dbReference type="InterPro" id="IPR036922">
    <property type="entry name" value="Rieske_2Fe-2S_sf"/>
</dbReference>
<dbReference type="Proteomes" id="UP000286931">
    <property type="component" value="Unassembled WGS sequence"/>
</dbReference>
<proteinExistence type="predicted"/>
<comment type="caution">
    <text evidence="7">The sequence shown here is derived from an EMBL/GenBank/DDBJ whole genome shotgun (WGS) entry which is preliminary data.</text>
</comment>
<dbReference type="InterPro" id="IPR017941">
    <property type="entry name" value="Rieske_2Fe-2S"/>
</dbReference>
<dbReference type="GO" id="GO:0051213">
    <property type="term" value="F:dioxygenase activity"/>
    <property type="evidence" value="ECO:0007669"/>
    <property type="project" value="UniProtKB-KW"/>
</dbReference>
<dbReference type="CDD" id="cd03528">
    <property type="entry name" value="Rieske_RO_ferredoxin"/>
    <property type="match status" value="1"/>
</dbReference>
<organism evidence="7 8">
    <name type="scientific">Embleya hyalina</name>
    <dbReference type="NCBI Taxonomy" id="516124"/>
    <lineage>
        <taxon>Bacteria</taxon>
        <taxon>Bacillati</taxon>
        <taxon>Actinomycetota</taxon>
        <taxon>Actinomycetes</taxon>
        <taxon>Kitasatosporales</taxon>
        <taxon>Streptomycetaceae</taxon>
        <taxon>Embleya</taxon>
    </lineage>
</organism>
<dbReference type="OrthoDB" id="147178at2"/>
<dbReference type="PROSITE" id="PS51296">
    <property type="entry name" value="RIESKE"/>
    <property type="match status" value="1"/>
</dbReference>
<evidence type="ECO:0000256" key="2">
    <source>
        <dbReference type="ARBA" id="ARBA00022723"/>
    </source>
</evidence>
<dbReference type="NCBIfam" id="NF007422">
    <property type="entry name" value="PRK09965.1"/>
    <property type="match status" value="1"/>
</dbReference>
<dbReference type="EMBL" id="BIFH01000025">
    <property type="protein sequence ID" value="GCD97773.1"/>
    <property type="molecule type" value="Genomic_DNA"/>
</dbReference>
<keyword evidence="7" id="KW-0560">Oxidoreductase</keyword>
<keyword evidence="3" id="KW-0408">Iron</keyword>